<keyword evidence="3" id="KW-1185">Reference proteome</keyword>
<comment type="caution">
    <text evidence="2">The sequence shown here is derived from an EMBL/GenBank/DDBJ whole genome shotgun (WGS) entry which is preliminary data.</text>
</comment>
<reference evidence="2 3" key="1">
    <citation type="journal article" date="2015" name="Genome Biol. Evol.">
        <title>Comparative Genomics of a Bacterivorous Green Alga Reveals Evolutionary Causalities and Consequences of Phago-Mixotrophic Mode of Nutrition.</title>
        <authorList>
            <person name="Burns J.A."/>
            <person name="Paasch A."/>
            <person name="Narechania A."/>
            <person name="Kim E."/>
        </authorList>
    </citation>
    <scope>NUCLEOTIDE SEQUENCE [LARGE SCALE GENOMIC DNA]</scope>
    <source>
        <strain evidence="2 3">PLY_AMNH</strain>
    </source>
</reference>
<dbReference type="Pfam" id="PF25597">
    <property type="entry name" value="SH3_retrovirus"/>
    <property type="match status" value="1"/>
</dbReference>
<evidence type="ECO:0000259" key="1">
    <source>
        <dbReference type="Pfam" id="PF25597"/>
    </source>
</evidence>
<gene>
    <name evidence="2" type="ORF">CYMTET_32274</name>
</gene>
<dbReference type="EMBL" id="LGRX02019332">
    <property type="protein sequence ID" value="KAK3258690.1"/>
    <property type="molecule type" value="Genomic_DNA"/>
</dbReference>
<protein>
    <recommendedName>
        <fullName evidence="1">Retroviral polymerase SH3-like domain-containing protein</fullName>
    </recommendedName>
</protein>
<proteinExistence type="predicted"/>
<organism evidence="2 3">
    <name type="scientific">Cymbomonas tetramitiformis</name>
    <dbReference type="NCBI Taxonomy" id="36881"/>
    <lineage>
        <taxon>Eukaryota</taxon>
        <taxon>Viridiplantae</taxon>
        <taxon>Chlorophyta</taxon>
        <taxon>Pyramimonadophyceae</taxon>
        <taxon>Pyramimonadales</taxon>
        <taxon>Pyramimonadaceae</taxon>
        <taxon>Cymbomonas</taxon>
    </lineage>
</organism>
<evidence type="ECO:0000313" key="3">
    <source>
        <dbReference type="Proteomes" id="UP001190700"/>
    </source>
</evidence>
<feature type="non-terminal residue" evidence="2">
    <location>
        <position position="553"/>
    </location>
</feature>
<accession>A0AAE0FFR1</accession>
<dbReference type="Proteomes" id="UP001190700">
    <property type="component" value="Unassembled WGS sequence"/>
</dbReference>
<feature type="domain" description="Retroviral polymerase SH3-like" evidence="1">
    <location>
        <begin position="227"/>
        <end position="282"/>
    </location>
</feature>
<name>A0AAE0FFR1_9CHLO</name>
<dbReference type="InterPro" id="IPR057670">
    <property type="entry name" value="SH3_retrovirus"/>
</dbReference>
<sequence length="553" mass="62085">MLLAEARDMEEIKHTKWLVVILFKDCHTVQQMDMEILQHAQLDHVDDVRVQPVMDQDTSLGFTQEQYTGSDVQRHSPDRRMACRIAKAIRPSVSLTGRTLAEEVGLLTADYCLRHDIEPQQRHGSPYLHEKQQPGKGRWRGLTEMYSRPCMARALLMMNSGLGVELWPLAVRHAVYILDQTFRKSLGWTSAHYILDRTFRKSLGWTSAHYRRKGKRADPSLLQVFGCVAHAYTDPDVHEHKLSDRSWPLGYVGHSEVSSAYLLYDTEAGQVVASGMVVFSERLAIKLGEVITSWDPAAMAPLKTNFTVTTLDAPFSDLSSIPCNISVLAQSMHTCLAGEKTVAAVEVPMMPDGVTDEPRKYREVLTAPDADLWLEAIHAELEALVRVKHALEMTKDGGGSATCDAFIMAYESRMRRSDVEPCLYFICDGDLTIFILFYVDEYLVATDYKDWYHAFVMVFHSTYASTDLGVLDLVMGIGVRCGDDAAYLSQKGPDIMAAVSVMYKFCITYGSWHFVALKQRCVPLSTTGAEIITMSEGARVIKYVLNALNNLVE</sequence>
<dbReference type="AlphaFoldDB" id="A0AAE0FFR1"/>
<evidence type="ECO:0000313" key="2">
    <source>
        <dbReference type="EMBL" id="KAK3258690.1"/>
    </source>
</evidence>